<gene>
    <name evidence="1" type="ORF">ERICIII_00926</name>
</gene>
<dbReference type="EMBL" id="CP019655">
    <property type="protein sequence ID" value="AVF25131.1"/>
    <property type="molecule type" value="Genomic_DNA"/>
</dbReference>
<name>A0A2L1TWQ8_9BACL</name>
<proteinExistence type="predicted"/>
<dbReference type="Proteomes" id="UP000239833">
    <property type="component" value="Chromosome"/>
</dbReference>
<dbReference type="AlphaFoldDB" id="A0A2L1TWQ8"/>
<evidence type="ECO:0000313" key="1">
    <source>
        <dbReference type="EMBL" id="AVF25131.1"/>
    </source>
</evidence>
<dbReference type="RefSeq" id="WP_077996882.1">
    <property type="nucleotide sequence ID" value="NZ_CP019655.1"/>
</dbReference>
<protein>
    <submittedName>
        <fullName evidence="1">Uncharacterized protein</fullName>
    </submittedName>
</protein>
<organism evidence="1 2">
    <name type="scientific">Paenibacillus larvae subsp. larvae</name>
    <dbReference type="NCBI Taxonomy" id="147375"/>
    <lineage>
        <taxon>Bacteria</taxon>
        <taxon>Bacillati</taxon>
        <taxon>Bacillota</taxon>
        <taxon>Bacilli</taxon>
        <taxon>Bacillales</taxon>
        <taxon>Paenibacillaceae</taxon>
        <taxon>Paenibacillus</taxon>
    </lineage>
</organism>
<dbReference type="GeneID" id="64217742"/>
<sequence>MSNEEVIIKSEVKDSTLFLNDGGFSLSEESHWASWTWTMEVLGIDLTKLSTKVYYSSDGYNVIRSNSANNSHYNINPLIIVNDGVSSHWKSGSYAYGSGPFTVYGTATLGFVSASVAIVVQAKPGYVTGWKESI</sequence>
<accession>A0A2L1TWQ8</accession>
<reference evidence="2" key="1">
    <citation type="submission" date="2017-02" db="EMBL/GenBank/DDBJ databases">
        <title>Delineation of Paenibacillus larvae strains originating from foulbrood outbreaks.</title>
        <authorList>
            <person name="Beims H."/>
            <person name="Bunk B."/>
            <person name="Sproeer C."/>
            <person name="Mohr K.I."/>
            <person name="Pradella S."/>
            <person name="Guenther G."/>
            <person name="Rohde M."/>
            <person name="von der Ohe W."/>
            <person name="Steinert M."/>
        </authorList>
    </citation>
    <scope>NUCLEOTIDE SEQUENCE [LARGE SCALE GENOMIC DNA]</scope>
    <source>
        <strain evidence="2">Eric_III</strain>
    </source>
</reference>
<evidence type="ECO:0000313" key="2">
    <source>
        <dbReference type="Proteomes" id="UP000239833"/>
    </source>
</evidence>